<dbReference type="GO" id="GO:0005509">
    <property type="term" value="F:calcium ion binding"/>
    <property type="evidence" value="ECO:0007669"/>
    <property type="project" value="TreeGrafter"/>
</dbReference>
<feature type="domain" description="TCTP" evidence="3">
    <location>
        <begin position="1"/>
        <end position="171"/>
    </location>
</feature>
<comment type="similarity">
    <text evidence="2">Belongs to the TCTP family.</text>
</comment>
<dbReference type="Gene3D" id="2.170.150.10">
    <property type="entry name" value="Metal Binding Protein, Guanine Nucleotide Exchange Factor, Chain A"/>
    <property type="match status" value="1"/>
</dbReference>
<dbReference type="InterPro" id="IPR011057">
    <property type="entry name" value="Mss4-like_sf"/>
</dbReference>
<protein>
    <recommendedName>
        <fullName evidence="1">Translationally-controlled tumor protein homolog</fullName>
    </recommendedName>
</protein>
<reference evidence="4 5" key="1">
    <citation type="submission" date="2024-05" db="EMBL/GenBank/DDBJ databases">
        <authorList>
            <person name="Wallberg A."/>
        </authorList>
    </citation>
    <scope>NUCLEOTIDE SEQUENCE [LARGE SCALE GENOMIC DNA]</scope>
</reference>
<dbReference type="InterPro" id="IPR018105">
    <property type="entry name" value="Translational_control_tumour_p"/>
</dbReference>
<name>A0AAV2Q664_MEGNR</name>
<dbReference type="InterPro" id="IPR018103">
    <property type="entry name" value="Translation_control_tumour_CS"/>
</dbReference>
<dbReference type="PANTHER" id="PTHR11991:SF0">
    <property type="entry name" value="TRANSLATIONALLY-CONTROLLED TUMOR PROTEIN"/>
    <property type="match status" value="1"/>
</dbReference>
<evidence type="ECO:0000259" key="3">
    <source>
        <dbReference type="PROSITE" id="PS51797"/>
    </source>
</evidence>
<dbReference type="InterPro" id="IPR011323">
    <property type="entry name" value="Mss4/transl-control_tumour"/>
</dbReference>
<evidence type="ECO:0000313" key="4">
    <source>
        <dbReference type="EMBL" id="CAL4073244.1"/>
    </source>
</evidence>
<organism evidence="4 5">
    <name type="scientific">Meganyctiphanes norvegica</name>
    <name type="common">Northern krill</name>
    <name type="synonym">Thysanopoda norvegica</name>
    <dbReference type="NCBI Taxonomy" id="48144"/>
    <lineage>
        <taxon>Eukaryota</taxon>
        <taxon>Metazoa</taxon>
        <taxon>Ecdysozoa</taxon>
        <taxon>Arthropoda</taxon>
        <taxon>Crustacea</taxon>
        <taxon>Multicrustacea</taxon>
        <taxon>Malacostraca</taxon>
        <taxon>Eumalacostraca</taxon>
        <taxon>Eucarida</taxon>
        <taxon>Euphausiacea</taxon>
        <taxon>Euphausiidae</taxon>
        <taxon>Meganyctiphanes</taxon>
    </lineage>
</organism>
<dbReference type="AlphaFoldDB" id="A0AAV2Q664"/>
<dbReference type="PRINTS" id="PR01653">
    <property type="entry name" value="TCTPROTEIN"/>
</dbReference>
<dbReference type="PROSITE" id="PS51797">
    <property type="entry name" value="TCTP_3"/>
    <property type="match status" value="1"/>
</dbReference>
<keyword evidence="5" id="KW-1185">Reference proteome</keyword>
<gene>
    <name evidence="4" type="ORF">MNOR_LOCUS9066</name>
</gene>
<dbReference type="Proteomes" id="UP001497623">
    <property type="component" value="Unassembled WGS sequence"/>
</dbReference>
<proteinExistence type="inferred from homology"/>
<accession>A0AAV2Q664</accession>
<dbReference type="GO" id="GO:0005737">
    <property type="term" value="C:cytoplasm"/>
    <property type="evidence" value="ECO:0007669"/>
    <property type="project" value="TreeGrafter"/>
</dbReference>
<dbReference type="PROSITE" id="PS01002">
    <property type="entry name" value="TCTP_1"/>
    <property type="match status" value="1"/>
</dbReference>
<dbReference type="Pfam" id="PF00838">
    <property type="entry name" value="TCTP"/>
    <property type="match status" value="1"/>
</dbReference>
<evidence type="ECO:0000256" key="2">
    <source>
        <dbReference type="PROSITE-ProRule" id="PRU01133"/>
    </source>
</evidence>
<dbReference type="EMBL" id="CAXKWB010004304">
    <property type="protein sequence ID" value="CAL4073244.1"/>
    <property type="molecule type" value="Genomic_DNA"/>
</dbReference>
<dbReference type="InterPro" id="IPR034737">
    <property type="entry name" value="TCTP"/>
</dbReference>
<sequence length="171" mass="19385">MKLFRDYLTGDEMFVDTSKHEAINDAFYMVVGKHITMSDGNIELAGSNPSAEEAAEGCDENSVSGIDVVIHQRLMETQFGSKKDYMTYMKEYLKNLTKKLNEEGKTDAVAKLKCIQGPLVEILKNFKDLQFFTGESQNPDGMVALLDYKEIDGEERPVIYFPMYGLEELKL</sequence>
<evidence type="ECO:0000256" key="1">
    <source>
        <dbReference type="ARBA" id="ARBA00014759"/>
    </source>
</evidence>
<dbReference type="SUPFAM" id="SSF51316">
    <property type="entry name" value="Mss4-like"/>
    <property type="match status" value="1"/>
</dbReference>
<dbReference type="PROSITE" id="PS01003">
    <property type="entry name" value="TCTP_2"/>
    <property type="match status" value="1"/>
</dbReference>
<evidence type="ECO:0000313" key="5">
    <source>
        <dbReference type="Proteomes" id="UP001497623"/>
    </source>
</evidence>
<comment type="caution">
    <text evidence="4">The sequence shown here is derived from an EMBL/GenBank/DDBJ whole genome shotgun (WGS) entry which is preliminary data.</text>
</comment>
<dbReference type="PANTHER" id="PTHR11991">
    <property type="entry name" value="TRANSLATIONALLY CONTROLLED TUMOR PROTEIN-RELATED"/>
    <property type="match status" value="1"/>
</dbReference>